<evidence type="ECO:0000313" key="4">
    <source>
        <dbReference type="EMBL" id="NGZ90326.1"/>
    </source>
</evidence>
<dbReference type="InterPro" id="IPR029026">
    <property type="entry name" value="tRNA_m1G_MTases_N"/>
</dbReference>
<dbReference type="Gene3D" id="3.40.1280.10">
    <property type="match status" value="1"/>
</dbReference>
<dbReference type="SMART" id="SM00967">
    <property type="entry name" value="SpoU_sub_bind"/>
    <property type="match status" value="1"/>
</dbReference>
<gene>
    <name evidence="4" type="primary">rlmB</name>
    <name evidence="4" type="ORF">G7034_08670</name>
</gene>
<reference evidence="4" key="1">
    <citation type="submission" date="2020-03" db="EMBL/GenBank/DDBJ databases">
        <title>Psychroflexus Maritimus sp. nov., isolate from marine sediment.</title>
        <authorList>
            <person name="Zhong Y.-L."/>
        </authorList>
    </citation>
    <scope>NUCLEOTIDE SEQUENCE</scope>
    <source>
        <strain evidence="4">C1</strain>
    </source>
</reference>
<dbReference type="CDD" id="cd18103">
    <property type="entry name" value="SpoU-like_RlmB"/>
    <property type="match status" value="1"/>
</dbReference>
<dbReference type="Pfam" id="PF08032">
    <property type="entry name" value="SpoU_sub_bind"/>
    <property type="match status" value="1"/>
</dbReference>
<accession>A0A967AE02</accession>
<dbReference type="InterPro" id="IPR029028">
    <property type="entry name" value="Alpha/beta_knot_MTases"/>
</dbReference>
<dbReference type="GO" id="GO:0006396">
    <property type="term" value="P:RNA processing"/>
    <property type="evidence" value="ECO:0007669"/>
    <property type="project" value="InterPro"/>
</dbReference>
<dbReference type="GO" id="GO:0032259">
    <property type="term" value="P:methylation"/>
    <property type="evidence" value="ECO:0007669"/>
    <property type="project" value="UniProtKB-KW"/>
</dbReference>
<dbReference type="RefSeq" id="WP_166400572.1">
    <property type="nucleotide sequence ID" value="NZ_JAANAS010000061.1"/>
</dbReference>
<dbReference type="GO" id="GO:0005829">
    <property type="term" value="C:cytosol"/>
    <property type="evidence" value="ECO:0007669"/>
    <property type="project" value="TreeGrafter"/>
</dbReference>
<keyword evidence="5" id="KW-1185">Reference proteome</keyword>
<dbReference type="PANTHER" id="PTHR46429:SF1">
    <property type="entry name" value="23S RRNA (GUANOSINE-2'-O-)-METHYLTRANSFERASE RLMB"/>
    <property type="match status" value="1"/>
</dbReference>
<dbReference type="InterPro" id="IPR004441">
    <property type="entry name" value="rRNA_MeTrfase_TrmH"/>
</dbReference>
<dbReference type="GO" id="GO:0008173">
    <property type="term" value="F:RNA methyltransferase activity"/>
    <property type="evidence" value="ECO:0007669"/>
    <property type="project" value="InterPro"/>
</dbReference>
<dbReference type="SUPFAM" id="SSF75217">
    <property type="entry name" value="alpha/beta knot"/>
    <property type="match status" value="1"/>
</dbReference>
<dbReference type="Pfam" id="PF00588">
    <property type="entry name" value="SpoU_methylase"/>
    <property type="match status" value="1"/>
</dbReference>
<evidence type="ECO:0000259" key="3">
    <source>
        <dbReference type="SMART" id="SM00967"/>
    </source>
</evidence>
<organism evidence="4 5">
    <name type="scientific">Psychroflexus maritimus</name>
    <dbReference type="NCBI Taxonomy" id="2714865"/>
    <lineage>
        <taxon>Bacteria</taxon>
        <taxon>Pseudomonadati</taxon>
        <taxon>Bacteroidota</taxon>
        <taxon>Flavobacteriia</taxon>
        <taxon>Flavobacteriales</taxon>
        <taxon>Flavobacteriaceae</taxon>
        <taxon>Psychroflexus</taxon>
    </lineage>
</organism>
<protein>
    <submittedName>
        <fullName evidence="4">23S rRNA (Guanosine(2251)-2'-O)-methyltransferase RlmB</fullName>
    </submittedName>
</protein>
<dbReference type="SUPFAM" id="SSF55315">
    <property type="entry name" value="L30e-like"/>
    <property type="match status" value="1"/>
</dbReference>
<evidence type="ECO:0000256" key="2">
    <source>
        <dbReference type="ARBA" id="ARBA00022679"/>
    </source>
</evidence>
<feature type="domain" description="RNA 2-O ribose methyltransferase substrate binding" evidence="3">
    <location>
        <begin position="6"/>
        <end position="81"/>
    </location>
</feature>
<dbReference type="EMBL" id="JAANAS010000061">
    <property type="protein sequence ID" value="NGZ90326.1"/>
    <property type="molecule type" value="Genomic_DNA"/>
</dbReference>
<proteinExistence type="predicted"/>
<dbReference type="InterPro" id="IPR013123">
    <property type="entry name" value="SpoU_subst-bd"/>
</dbReference>
<evidence type="ECO:0000256" key="1">
    <source>
        <dbReference type="ARBA" id="ARBA00022603"/>
    </source>
</evidence>
<dbReference type="GO" id="GO:0003723">
    <property type="term" value="F:RNA binding"/>
    <property type="evidence" value="ECO:0007669"/>
    <property type="project" value="InterPro"/>
</dbReference>
<keyword evidence="1" id="KW-0489">Methyltransferase</keyword>
<comment type="caution">
    <text evidence="4">The sequence shown here is derived from an EMBL/GenBank/DDBJ whole genome shotgun (WGS) entry which is preliminary data.</text>
</comment>
<name>A0A967AE02_9FLAO</name>
<keyword evidence="2" id="KW-0808">Transferase</keyword>
<dbReference type="InterPro" id="IPR029064">
    <property type="entry name" value="Ribosomal_eL30-like_sf"/>
</dbReference>
<dbReference type="Proteomes" id="UP000643701">
    <property type="component" value="Unassembled WGS sequence"/>
</dbReference>
<dbReference type="Gene3D" id="3.30.1330.30">
    <property type="match status" value="1"/>
</dbReference>
<dbReference type="InterPro" id="IPR001537">
    <property type="entry name" value="SpoU_MeTrfase"/>
</dbReference>
<evidence type="ECO:0000313" key="5">
    <source>
        <dbReference type="Proteomes" id="UP000643701"/>
    </source>
</evidence>
<sequence>MSNKEVVFGIHGIKEALKNEDSQIESIWLSKNNKSKEYHGIIDLAKEQSIKVSFVPPQKFRKYAHLNHQECIAFVSPISYADLEEEVEKSLENSNTARFLLLDGVTDVRNLGGIIRTAEATGIGCVIIPINNSAPINNETVKTSSGAVYNLPIVRVNHLLDAVYYLQASGIKVFTASEKASKTIYETSVEKGPLALVMGDEGKGISKQVLKAADKSIKLPMLGKTGSLNVSVACGVILYELLRRNLED</sequence>
<dbReference type="PANTHER" id="PTHR46429">
    <property type="entry name" value="23S RRNA (GUANOSINE-2'-O-)-METHYLTRANSFERASE RLMB"/>
    <property type="match status" value="1"/>
</dbReference>
<dbReference type="NCBIfam" id="TIGR00186">
    <property type="entry name" value="rRNA_methyl_3"/>
    <property type="match status" value="1"/>
</dbReference>
<dbReference type="AlphaFoldDB" id="A0A967AE02"/>